<dbReference type="AlphaFoldDB" id="A0A5N8WQQ1"/>
<proteinExistence type="predicted"/>
<evidence type="ECO:0000313" key="2">
    <source>
        <dbReference type="Proteomes" id="UP000373149"/>
    </source>
</evidence>
<dbReference type="Proteomes" id="UP000373149">
    <property type="component" value="Unassembled WGS sequence"/>
</dbReference>
<protein>
    <submittedName>
        <fullName evidence="1">Uncharacterized protein</fullName>
    </submittedName>
</protein>
<sequence>MTADRTPRPGLSGDSIRARLLDRALTTAIARAAAPGRIRFTERQLYYEMCRVLRPVHTVPRRVPLTPAPPLRYERFEETLRRRDGGTPGLLAPLPAAPSMPHQPVEPDLYDYGLPRLLVCQSRSVARMLLANDLHLEAACPVFAADDAPLDPRLVAGLGRVEGATVHVLHDASTAGIALTARVRAEVPGIRVASMGLVPRHATALHLISQRGPAPTPATAPGPAGAASGLEPRELEWLADGRTAEVESVPPARLLRTVLRMVRGPRASGYSVWTGLRELRMAGFMTWPSD</sequence>
<comment type="caution">
    <text evidence="1">The sequence shown here is derived from an EMBL/GenBank/DDBJ whole genome shotgun (WGS) entry which is preliminary data.</text>
</comment>
<keyword evidence="2" id="KW-1185">Reference proteome</keyword>
<dbReference type="RefSeq" id="WP_152862436.1">
    <property type="nucleotide sequence ID" value="NZ_VMNX01000040.1"/>
</dbReference>
<evidence type="ECO:0000313" key="1">
    <source>
        <dbReference type="EMBL" id="MPY49579.1"/>
    </source>
</evidence>
<reference evidence="1 2" key="1">
    <citation type="submission" date="2019-09" db="EMBL/GenBank/DDBJ databases">
        <authorList>
            <person name="Duangmal K."/>
            <person name="Teo W.F.A."/>
            <person name="Lipun K."/>
        </authorList>
    </citation>
    <scope>NUCLEOTIDE SEQUENCE [LARGE SCALE GENOMIC DNA]</scope>
    <source>
        <strain evidence="1 2">K1PN6</strain>
    </source>
</reference>
<dbReference type="EMBL" id="VMNX01000040">
    <property type="protein sequence ID" value="MPY49579.1"/>
    <property type="molecule type" value="Genomic_DNA"/>
</dbReference>
<organism evidence="1 2">
    <name type="scientific">Streptomyces acidicola</name>
    <dbReference type="NCBI Taxonomy" id="2596892"/>
    <lineage>
        <taxon>Bacteria</taxon>
        <taxon>Bacillati</taxon>
        <taxon>Actinomycetota</taxon>
        <taxon>Actinomycetes</taxon>
        <taxon>Kitasatosporales</taxon>
        <taxon>Streptomycetaceae</taxon>
        <taxon>Streptomyces</taxon>
    </lineage>
</organism>
<name>A0A5N8WQQ1_9ACTN</name>
<accession>A0A5N8WQQ1</accession>
<gene>
    <name evidence="1" type="ORF">FPZ41_13765</name>
</gene>